<feature type="transmembrane region" description="Helical" evidence="8">
    <location>
        <begin position="27"/>
        <end position="44"/>
    </location>
</feature>
<feature type="transmembrane region" description="Helical" evidence="8">
    <location>
        <begin position="350"/>
        <end position="369"/>
    </location>
</feature>
<comment type="subcellular location">
    <subcellularLocation>
        <location evidence="1">Membrane</location>
        <topology evidence="1">Multi-pass membrane protein</topology>
    </subcellularLocation>
</comment>
<keyword evidence="10" id="KW-1185">Reference proteome</keyword>
<comment type="caution">
    <text evidence="9">The sequence shown here is derived from an EMBL/GenBank/DDBJ whole genome shotgun (WGS) entry which is preliminary data.</text>
</comment>
<feature type="transmembrane region" description="Helical" evidence="8">
    <location>
        <begin position="232"/>
        <end position="255"/>
    </location>
</feature>
<keyword evidence="3" id="KW-0813">Transport</keyword>
<evidence type="ECO:0000256" key="8">
    <source>
        <dbReference type="SAM" id="Phobius"/>
    </source>
</evidence>
<evidence type="ECO:0000256" key="4">
    <source>
        <dbReference type="ARBA" id="ARBA00022544"/>
    </source>
</evidence>
<keyword evidence="4" id="KW-0309">Germination</keyword>
<dbReference type="AlphaFoldDB" id="A0A559K423"/>
<keyword evidence="5 8" id="KW-0812">Transmembrane</keyword>
<evidence type="ECO:0000313" key="9">
    <source>
        <dbReference type="EMBL" id="TVY06874.1"/>
    </source>
</evidence>
<feature type="transmembrane region" description="Helical" evidence="8">
    <location>
        <begin position="95"/>
        <end position="116"/>
    </location>
</feature>
<evidence type="ECO:0000313" key="10">
    <source>
        <dbReference type="Proteomes" id="UP000317036"/>
    </source>
</evidence>
<dbReference type="OrthoDB" id="2716906at2"/>
<sequence length="381" mass="41642">MEKADASGGGGMKSFEYGDREMSSTELFFSVASMILGLGILTLPRGLTTTVPSSDGWICIVISGVIAMGIAWILAKLSASFPQQTYVEFSARLVGKPMALGLAALFLVAYICFASYEIRGAAEVSKQYLFKVTPVEVIGLVFTLVVVYGVCGTRIGLLRLNLLFYPIVFGVFLLMLAMNINTFDWEHLKPMGVSHWKEIALGTKESVFSYLGFEVILFYTAMMNRTEKVAQATVWGVGITMVLYLLLFLFVVGAFSAEATAQLTFPTVELAKEIEVPGAIIERLESLFFTIWLMTIFNSAAMALDICATIVNAFVKVRNPKTVVFFLTPFIYFLAFFPDNLAELSDFGTFTSVADLTAGMLIPMVLYGITKIKGVPGHGGN</sequence>
<evidence type="ECO:0000256" key="7">
    <source>
        <dbReference type="ARBA" id="ARBA00023136"/>
    </source>
</evidence>
<accession>A0A559K423</accession>
<protein>
    <submittedName>
        <fullName evidence="9">GerAB/ArcD/ProY family transporter</fullName>
    </submittedName>
</protein>
<feature type="transmembrane region" description="Helical" evidence="8">
    <location>
        <begin position="56"/>
        <end position="75"/>
    </location>
</feature>
<keyword evidence="7 8" id="KW-0472">Membrane</keyword>
<evidence type="ECO:0000256" key="1">
    <source>
        <dbReference type="ARBA" id="ARBA00004141"/>
    </source>
</evidence>
<keyword evidence="6 8" id="KW-1133">Transmembrane helix</keyword>
<dbReference type="PANTHER" id="PTHR34975:SF2">
    <property type="entry name" value="SPORE GERMINATION PROTEIN A2"/>
    <property type="match status" value="1"/>
</dbReference>
<name>A0A559K423_9BACL</name>
<gene>
    <name evidence="9" type="ORF">FPZ49_27145</name>
</gene>
<feature type="transmembrane region" description="Helical" evidence="8">
    <location>
        <begin position="128"/>
        <end position="150"/>
    </location>
</feature>
<feature type="transmembrane region" description="Helical" evidence="8">
    <location>
        <begin position="291"/>
        <end position="315"/>
    </location>
</feature>
<organism evidence="9 10">
    <name type="scientific">Paenibacillus cremeus</name>
    <dbReference type="NCBI Taxonomy" id="2163881"/>
    <lineage>
        <taxon>Bacteria</taxon>
        <taxon>Bacillati</taxon>
        <taxon>Bacillota</taxon>
        <taxon>Bacilli</taxon>
        <taxon>Bacillales</taxon>
        <taxon>Paenibacillaceae</taxon>
        <taxon>Paenibacillus</taxon>
    </lineage>
</organism>
<reference evidence="9 10" key="1">
    <citation type="submission" date="2019-07" db="EMBL/GenBank/DDBJ databases">
        <authorList>
            <person name="Kim J."/>
        </authorList>
    </citation>
    <scope>NUCLEOTIDE SEQUENCE [LARGE SCALE GENOMIC DNA]</scope>
    <source>
        <strain evidence="9 10">JC52</strain>
    </source>
</reference>
<feature type="transmembrane region" description="Helical" evidence="8">
    <location>
        <begin position="162"/>
        <end position="181"/>
    </location>
</feature>
<dbReference type="InterPro" id="IPR004761">
    <property type="entry name" value="Spore_GerAB"/>
</dbReference>
<dbReference type="GO" id="GO:0016020">
    <property type="term" value="C:membrane"/>
    <property type="evidence" value="ECO:0007669"/>
    <property type="project" value="UniProtKB-SubCell"/>
</dbReference>
<dbReference type="Gene3D" id="1.20.1740.10">
    <property type="entry name" value="Amino acid/polyamine transporter I"/>
    <property type="match status" value="1"/>
</dbReference>
<evidence type="ECO:0000256" key="2">
    <source>
        <dbReference type="ARBA" id="ARBA00007998"/>
    </source>
</evidence>
<dbReference type="PANTHER" id="PTHR34975">
    <property type="entry name" value="SPORE GERMINATION PROTEIN A2"/>
    <property type="match status" value="1"/>
</dbReference>
<dbReference type="Pfam" id="PF03845">
    <property type="entry name" value="Spore_permease"/>
    <property type="match status" value="1"/>
</dbReference>
<evidence type="ECO:0000256" key="6">
    <source>
        <dbReference type="ARBA" id="ARBA00022989"/>
    </source>
</evidence>
<comment type="similarity">
    <text evidence="2">Belongs to the amino acid-polyamine-organocation (APC) superfamily. Spore germination protein (SGP) (TC 2.A.3.9) family.</text>
</comment>
<evidence type="ECO:0000256" key="3">
    <source>
        <dbReference type="ARBA" id="ARBA00022448"/>
    </source>
</evidence>
<feature type="transmembrane region" description="Helical" evidence="8">
    <location>
        <begin position="322"/>
        <end position="338"/>
    </location>
</feature>
<dbReference type="GO" id="GO:0009847">
    <property type="term" value="P:spore germination"/>
    <property type="evidence" value="ECO:0007669"/>
    <property type="project" value="InterPro"/>
</dbReference>
<evidence type="ECO:0000256" key="5">
    <source>
        <dbReference type="ARBA" id="ARBA00022692"/>
    </source>
</evidence>
<dbReference type="EMBL" id="VNJI01000047">
    <property type="protein sequence ID" value="TVY06874.1"/>
    <property type="molecule type" value="Genomic_DNA"/>
</dbReference>
<dbReference type="NCBIfam" id="TIGR00912">
    <property type="entry name" value="2A0309"/>
    <property type="match status" value="1"/>
</dbReference>
<dbReference type="Proteomes" id="UP000317036">
    <property type="component" value="Unassembled WGS sequence"/>
</dbReference>
<proteinExistence type="inferred from homology"/>